<dbReference type="SUPFAM" id="SSF52467">
    <property type="entry name" value="DHS-like NAD/FAD-binding domain"/>
    <property type="match status" value="1"/>
</dbReference>
<reference evidence="12 13" key="1">
    <citation type="journal article" date="2024" name="Commun. Biol.">
        <title>Comparative genomic analysis of thermophilic fungi reveals convergent evolutionary adaptations and gene losses.</title>
        <authorList>
            <person name="Steindorff A.S."/>
            <person name="Aguilar-Pontes M.V."/>
            <person name="Robinson A.J."/>
            <person name="Andreopoulos B."/>
            <person name="LaButti K."/>
            <person name="Kuo A."/>
            <person name="Mondo S."/>
            <person name="Riley R."/>
            <person name="Otillar R."/>
            <person name="Haridas S."/>
            <person name="Lipzen A."/>
            <person name="Grimwood J."/>
            <person name="Schmutz J."/>
            <person name="Clum A."/>
            <person name="Reid I.D."/>
            <person name="Moisan M.C."/>
            <person name="Butler G."/>
            <person name="Nguyen T.T.M."/>
            <person name="Dewar K."/>
            <person name="Conant G."/>
            <person name="Drula E."/>
            <person name="Henrissat B."/>
            <person name="Hansel C."/>
            <person name="Singer S."/>
            <person name="Hutchinson M.I."/>
            <person name="de Vries R.P."/>
            <person name="Natvig D.O."/>
            <person name="Powell A.J."/>
            <person name="Tsang A."/>
            <person name="Grigoriev I.V."/>
        </authorList>
    </citation>
    <scope>NUCLEOTIDE SEQUENCE [LARGE SCALE GENOMIC DNA]</scope>
    <source>
        <strain evidence="12 13">ATCC 22073</strain>
    </source>
</reference>
<dbReference type="Proteomes" id="UP001600064">
    <property type="component" value="Unassembled WGS sequence"/>
</dbReference>
<feature type="active site" description="Proton acceptor" evidence="8">
    <location>
        <position position="147"/>
    </location>
</feature>
<dbReference type="PANTHER" id="PTHR11085">
    <property type="entry name" value="NAD-DEPENDENT PROTEIN DEACYLASE SIRTUIN-5, MITOCHONDRIAL-RELATED"/>
    <property type="match status" value="1"/>
</dbReference>
<dbReference type="InterPro" id="IPR029035">
    <property type="entry name" value="DHS-like_NAD/FAD-binding_dom"/>
</dbReference>
<dbReference type="PROSITE" id="PS50305">
    <property type="entry name" value="SIRTUIN"/>
    <property type="match status" value="1"/>
</dbReference>
<dbReference type="InterPro" id="IPR026591">
    <property type="entry name" value="Sirtuin_cat_small_dom_sf"/>
</dbReference>
<gene>
    <name evidence="12" type="ORF">VTJ83DRAFT_3698</name>
</gene>
<evidence type="ECO:0000256" key="8">
    <source>
        <dbReference type="PROSITE-ProRule" id="PRU00236"/>
    </source>
</evidence>
<feature type="domain" description="Deacetylase sirtuin-type" evidence="11">
    <location>
        <begin position="16"/>
        <end position="303"/>
    </location>
</feature>
<feature type="binding site" evidence="8">
    <location>
        <position position="158"/>
    </location>
    <ligand>
        <name>Zn(2+)</name>
        <dbReference type="ChEBI" id="CHEBI:29105"/>
    </ligand>
</feature>
<keyword evidence="3 7" id="KW-0808">Transferase</keyword>
<accession>A0ABR4DET2</accession>
<dbReference type="InterPro" id="IPR026590">
    <property type="entry name" value="Ssirtuin_cat_dom"/>
</dbReference>
<dbReference type="PIRSF" id="PIRSF037938">
    <property type="entry name" value="SIR2_euk"/>
    <property type="match status" value="1"/>
</dbReference>
<evidence type="ECO:0000313" key="12">
    <source>
        <dbReference type="EMBL" id="KAL2268852.1"/>
    </source>
</evidence>
<protein>
    <recommendedName>
        <fullName evidence="7">NAD-dependent protein deacetylase</fullName>
        <ecNumber evidence="7">2.3.1.286</ecNumber>
    </recommendedName>
</protein>
<feature type="binding site" evidence="8">
    <location>
        <position position="155"/>
    </location>
    <ligand>
        <name>Zn(2+)</name>
        <dbReference type="ChEBI" id="CHEBI:29105"/>
    </ligand>
</feature>
<organism evidence="12 13">
    <name type="scientific">Remersonia thermophila</name>
    <dbReference type="NCBI Taxonomy" id="72144"/>
    <lineage>
        <taxon>Eukaryota</taxon>
        <taxon>Fungi</taxon>
        <taxon>Dikarya</taxon>
        <taxon>Ascomycota</taxon>
        <taxon>Pezizomycotina</taxon>
        <taxon>Sordariomycetes</taxon>
        <taxon>Sordariomycetidae</taxon>
        <taxon>Sordariales</taxon>
        <taxon>Sordariales incertae sedis</taxon>
        <taxon>Remersonia</taxon>
    </lineage>
</organism>
<dbReference type="GeneID" id="98124748"/>
<evidence type="ECO:0000256" key="6">
    <source>
        <dbReference type="ARBA" id="ARBA00023027"/>
    </source>
</evidence>
<evidence type="ECO:0000256" key="10">
    <source>
        <dbReference type="SAM" id="MobiDB-lite"/>
    </source>
</evidence>
<sequence>MGQEHSALIDDATPPETLSERSLDAVADFIKAGKARRIVVLTGAGISTAAGIPDFRSPDTGLYANLAALDLPEPEAVFDLSFFRTNPRPFYALAKDLYPGARYRPTVSHVFIALLARKGLLHMLFTQNIDCLEREAGIPADRIIEAHGSFAAQRCIECKREFDGEKMRASVARGEVPRCEGPAAPRDGDGHGPGDGGEGDKGGAGPRCGGLVKPDIVFFGESLPSDFFSAIPRVSEADLVLVMGTSLQVRPFANLPSMAAEGVPRVLFNLERVGDFGTRADDVLALGDCDSGVRRLAAALGWREELEAAWRALVGGDEADRQLRSKARRDAVLQEGVEKLAEDVEEVLREEKEEEAAEAADAAVAKLADEVEKTLHVDDRGKDGPTPAADDGGGAPKGKQEPKPAASEAEK</sequence>
<feature type="compositionally biased region" description="Gly residues" evidence="10">
    <location>
        <begin position="193"/>
        <end position="205"/>
    </location>
</feature>
<comment type="similarity">
    <text evidence="2 7">Belongs to the sirtuin family. Class I subfamily.</text>
</comment>
<evidence type="ECO:0000256" key="3">
    <source>
        <dbReference type="ARBA" id="ARBA00022679"/>
    </source>
</evidence>
<dbReference type="CDD" id="cd01408">
    <property type="entry name" value="SIRT1"/>
    <property type="match status" value="1"/>
</dbReference>
<evidence type="ECO:0000256" key="9">
    <source>
        <dbReference type="SAM" id="Coils"/>
    </source>
</evidence>
<evidence type="ECO:0000256" key="7">
    <source>
        <dbReference type="PIRNR" id="PIRNR037938"/>
    </source>
</evidence>
<dbReference type="PANTHER" id="PTHR11085:SF6">
    <property type="entry name" value="NAD-DEPENDENT PROTEIN DEACETYLASE SIRTUIN-2"/>
    <property type="match status" value="1"/>
</dbReference>
<keyword evidence="4 7" id="KW-0479">Metal-binding</keyword>
<evidence type="ECO:0000259" key="11">
    <source>
        <dbReference type="PROSITE" id="PS50305"/>
    </source>
</evidence>
<feature type="compositionally biased region" description="Basic and acidic residues" evidence="10">
    <location>
        <begin position="398"/>
        <end position="411"/>
    </location>
</feature>
<keyword evidence="9" id="KW-0175">Coiled coil</keyword>
<evidence type="ECO:0000256" key="1">
    <source>
        <dbReference type="ARBA" id="ARBA00001947"/>
    </source>
</evidence>
<dbReference type="InterPro" id="IPR050134">
    <property type="entry name" value="NAD-dep_sirtuin_deacylases"/>
</dbReference>
<feature type="region of interest" description="Disordered" evidence="10">
    <location>
        <begin position="370"/>
        <end position="411"/>
    </location>
</feature>
<comment type="catalytic activity">
    <reaction evidence="7">
        <text>N(6)-acetyl-L-lysyl-[protein] + NAD(+) + H2O = 2''-O-acetyl-ADP-D-ribose + nicotinamide + L-lysyl-[protein]</text>
        <dbReference type="Rhea" id="RHEA:43636"/>
        <dbReference type="Rhea" id="RHEA-COMP:9752"/>
        <dbReference type="Rhea" id="RHEA-COMP:10731"/>
        <dbReference type="ChEBI" id="CHEBI:15377"/>
        <dbReference type="ChEBI" id="CHEBI:17154"/>
        <dbReference type="ChEBI" id="CHEBI:29969"/>
        <dbReference type="ChEBI" id="CHEBI:57540"/>
        <dbReference type="ChEBI" id="CHEBI:61930"/>
        <dbReference type="ChEBI" id="CHEBI:83767"/>
        <dbReference type="EC" id="2.3.1.286"/>
    </reaction>
</comment>
<proteinExistence type="inferred from homology"/>
<feature type="coiled-coil region" evidence="9">
    <location>
        <begin position="334"/>
        <end position="370"/>
    </location>
</feature>
<keyword evidence="5 7" id="KW-0862">Zinc</keyword>
<comment type="caution">
    <text evidence="12">The sequence shown here is derived from an EMBL/GenBank/DDBJ whole genome shotgun (WGS) entry which is preliminary data.</text>
</comment>
<feature type="region of interest" description="Disordered" evidence="10">
    <location>
        <begin position="173"/>
        <end position="205"/>
    </location>
</feature>
<dbReference type="InterPro" id="IPR003000">
    <property type="entry name" value="Sirtuin"/>
</dbReference>
<keyword evidence="6 7" id="KW-0520">NAD</keyword>
<dbReference type="EMBL" id="JAZGUE010000003">
    <property type="protein sequence ID" value="KAL2268852.1"/>
    <property type="molecule type" value="Genomic_DNA"/>
</dbReference>
<dbReference type="Gene3D" id="3.40.50.1220">
    <property type="entry name" value="TPP-binding domain"/>
    <property type="match status" value="1"/>
</dbReference>
<comment type="cofactor">
    <cofactor evidence="1 7">
        <name>Zn(2+)</name>
        <dbReference type="ChEBI" id="CHEBI:29105"/>
    </cofactor>
</comment>
<evidence type="ECO:0000313" key="13">
    <source>
        <dbReference type="Proteomes" id="UP001600064"/>
    </source>
</evidence>
<feature type="binding site" evidence="8">
    <location>
        <position position="208"/>
    </location>
    <ligand>
        <name>Zn(2+)</name>
        <dbReference type="ChEBI" id="CHEBI:29105"/>
    </ligand>
</feature>
<dbReference type="RefSeq" id="XP_070867576.1">
    <property type="nucleotide sequence ID" value="XM_071010104.1"/>
</dbReference>
<keyword evidence="13" id="KW-1185">Reference proteome</keyword>
<evidence type="ECO:0000256" key="2">
    <source>
        <dbReference type="ARBA" id="ARBA00006924"/>
    </source>
</evidence>
<dbReference type="Gene3D" id="3.30.1600.10">
    <property type="entry name" value="SIR2/SIRT2 'Small Domain"/>
    <property type="match status" value="1"/>
</dbReference>
<dbReference type="InterPro" id="IPR017328">
    <property type="entry name" value="Sirtuin_class_I"/>
</dbReference>
<feature type="compositionally biased region" description="Basic and acidic residues" evidence="10">
    <location>
        <begin position="370"/>
        <end position="383"/>
    </location>
</feature>
<feature type="binding site" evidence="8">
    <location>
        <position position="179"/>
    </location>
    <ligand>
        <name>Zn(2+)</name>
        <dbReference type="ChEBI" id="CHEBI:29105"/>
    </ligand>
</feature>
<dbReference type="Pfam" id="PF02146">
    <property type="entry name" value="SIR2"/>
    <property type="match status" value="1"/>
</dbReference>
<name>A0ABR4DET2_9PEZI</name>
<dbReference type="EC" id="2.3.1.286" evidence="7"/>
<evidence type="ECO:0000256" key="4">
    <source>
        <dbReference type="ARBA" id="ARBA00022723"/>
    </source>
</evidence>
<evidence type="ECO:0000256" key="5">
    <source>
        <dbReference type="ARBA" id="ARBA00022833"/>
    </source>
</evidence>